<reference evidence="3 4" key="1">
    <citation type="submission" date="2021-03" db="EMBL/GenBank/DDBJ databases">
        <title>Glycomyces sp. nov., a novel actinomycete isolated from soil.</title>
        <authorList>
            <person name="Yang X."/>
            <person name="Xu X."/>
        </authorList>
    </citation>
    <scope>NUCLEOTIDE SEQUENCE [LARGE SCALE GENOMIC DNA]</scope>
    <source>
        <strain evidence="3 4">NEAU-S30</strain>
    </source>
</reference>
<feature type="chain" id="PRO_5047251185" description="Heavy metal-binding domain-containing protein" evidence="2">
    <location>
        <begin position="28"/>
        <end position="332"/>
    </location>
</feature>
<evidence type="ECO:0000256" key="2">
    <source>
        <dbReference type="SAM" id="SignalP"/>
    </source>
</evidence>
<dbReference type="Proteomes" id="UP000681341">
    <property type="component" value="Unassembled WGS sequence"/>
</dbReference>
<keyword evidence="2" id="KW-0732">Signal</keyword>
<proteinExistence type="predicted"/>
<feature type="compositionally biased region" description="Basic and acidic residues" evidence="1">
    <location>
        <begin position="41"/>
        <end position="56"/>
    </location>
</feature>
<protein>
    <recommendedName>
        <fullName evidence="5">Heavy metal-binding domain-containing protein</fullName>
    </recommendedName>
</protein>
<dbReference type="EMBL" id="JAGFNP010000010">
    <property type="protein sequence ID" value="MBO3734525.1"/>
    <property type="molecule type" value="Genomic_DNA"/>
</dbReference>
<feature type="region of interest" description="Disordered" evidence="1">
    <location>
        <begin position="35"/>
        <end position="63"/>
    </location>
</feature>
<evidence type="ECO:0000313" key="3">
    <source>
        <dbReference type="EMBL" id="MBO3734525.1"/>
    </source>
</evidence>
<feature type="region of interest" description="Disordered" evidence="1">
    <location>
        <begin position="302"/>
        <end position="332"/>
    </location>
</feature>
<evidence type="ECO:0008006" key="5">
    <source>
        <dbReference type="Google" id="ProtNLM"/>
    </source>
</evidence>
<name>A0ABS3U708_9ACTN</name>
<organism evidence="3 4">
    <name type="scientific">Glycomyces niveus</name>
    <dbReference type="NCBI Taxonomy" id="2820287"/>
    <lineage>
        <taxon>Bacteria</taxon>
        <taxon>Bacillati</taxon>
        <taxon>Actinomycetota</taxon>
        <taxon>Actinomycetes</taxon>
        <taxon>Glycomycetales</taxon>
        <taxon>Glycomycetaceae</taxon>
        <taxon>Glycomyces</taxon>
    </lineage>
</organism>
<evidence type="ECO:0000256" key="1">
    <source>
        <dbReference type="SAM" id="MobiDB-lite"/>
    </source>
</evidence>
<gene>
    <name evidence="3" type="ORF">J5V16_16985</name>
</gene>
<dbReference type="RefSeq" id="WP_208497706.1">
    <property type="nucleotide sequence ID" value="NZ_JAGFNP010000010.1"/>
</dbReference>
<keyword evidence="4" id="KW-1185">Reference proteome</keyword>
<evidence type="ECO:0000313" key="4">
    <source>
        <dbReference type="Proteomes" id="UP000681341"/>
    </source>
</evidence>
<accession>A0ABS3U708</accession>
<feature type="compositionally biased region" description="Basic and acidic residues" evidence="1">
    <location>
        <begin position="322"/>
        <end position="332"/>
    </location>
</feature>
<feature type="signal peptide" evidence="2">
    <location>
        <begin position="1"/>
        <end position="27"/>
    </location>
</feature>
<comment type="caution">
    <text evidence="3">The sequence shown here is derived from an EMBL/GenBank/DDBJ whole genome shotgun (WGS) entry which is preliminary data.</text>
</comment>
<sequence>MNTGTRLGLYGGGLAVLFAAAFGTAAAVVPDDAADDWNEQAGHDGGHGETEDEGHGGHGGAQPVRGLAIEQDGYILGEIAAPAATGTPGELAFQISDPAGAPLTEYTESHEKDLHLIVVRTDGTHFRHVHPELAADGTWSLPWTWDAAGTYRVYADFVPGAAADLDVTLTRTIEVAGDFGPEIPVEPRLTTEVDGYTVTLNGDITAGASAEVTAEVTRDGEPVTAIEPYLGAFGHLVALREGDLAYLHVHPEGEEPQAGDLSGPTVAFATEVPTAGRYYLYFDFQVEGRVHSAAFVVDTAGETPDAVPTEPAEDDAAPTEPESTHEDDGHGH</sequence>